<dbReference type="EMBL" id="ASHM01228718">
    <property type="protein sequence ID" value="PNX68474.1"/>
    <property type="molecule type" value="Genomic_DNA"/>
</dbReference>
<evidence type="ECO:0000313" key="2">
    <source>
        <dbReference type="EMBL" id="PNX68474.1"/>
    </source>
</evidence>
<reference evidence="2 3" key="1">
    <citation type="journal article" date="2014" name="Am. J. Bot.">
        <title>Genome assembly and annotation for red clover (Trifolium pratense; Fabaceae).</title>
        <authorList>
            <person name="Istvanek J."/>
            <person name="Jaros M."/>
            <person name="Krenek A."/>
            <person name="Repkova J."/>
        </authorList>
    </citation>
    <scope>NUCLEOTIDE SEQUENCE [LARGE SCALE GENOMIC DNA]</scope>
    <source>
        <strain evidence="3">cv. Tatra</strain>
        <tissue evidence="2">Young leaves</tissue>
    </source>
</reference>
<gene>
    <name evidence="2" type="ORF">L195_g063996</name>
</gene>
<comment type="caution">
    <text evidence="2">The sequence shown here is derived from an EMBL/GenBank/DDBJ whole genome shotgun (WGS) entry which is preliminary data.</text>
</comment>
<dbReference type="AlphaFoldDB" id="A0A2K3KQA8"/>
<accession>A0A2K3KQA8</accession>
<feature type="non-terminal residue" evidence="2">
    <location>
        <position position="1"/>
    </location>
</feature>
<protein>
    <submittedName>
        <fullName evidence="2">Uncharacterized protein</fullName>
    </submittedName>
</protein>
<evidence type="ECO:0000313" key="3">
    <source>
        <dbReference type="Proteomes" id="UP000236291"/>
    </source>
</evidence>
<sequence>GGGWSSEYGSGDFVEMMSESETGEE</sequence>
<dbReference type="Proteomes" id="UP000236291">
    <property type="component" value="Unassembled WGS sequence"/>
</dbReference>
<name>A0A2K3KQA8_TRIPR</name>
<feature type="region of interest" description="Disordered" evidence="1">
    <location>
        <begin position="1"/>
        <end position="25"/>
    </location>
</feature>
<organism evidence="2 3">
    <name type="scientific">Trifolium pratense</name>
    <name type="common">Red clover</name>
    <dbReference type="NCBI Taxonomy" id="57577"/>
    <lineage>
        <taxon>Eukaryota</taxon>
        <taxon>Viridiplantae</taxon>
        <taxon>Streptophyta</taxon>
        <taxon>Embryophyta</taxon>
        <taxon>Tracheophyta</taxon>
        <taxon>Spermatophyta</taxon>
        <taxon>Magnoliopsida</taxon>
        <taxon>eudicotyledons</taxon>
        <taxon>Gunneridae</taxon>
        <taxon>Pentapetalae</taxon>
        <taxon>rosids</taxon>
        <taxon>fabids</taxon>
        <taxon>Fabales</taxon>
        <taxon>Fabaceae</taxon>
        <taxon>Papilionoideae</taxon>
        <taxon>50 kb inversion clade</taxon>
        <taxon>NPAAA clade</taxon>
        <taxon>Hologalegina</taxon>
        <taxon>IRL clade</taxon>
        <taxon>Trifolieae</taxon>
        <taxon>Trifolium</taxon>
    </lineage>
</organism>
<reference evidence="2 3" key="2">
    <citation type="journal article" date="2017" name="Front. Plant Sci.">
        <title>Gene Classification and Mining of Molecular Markers Useful in Red Clover (Trifolium pratense) Breeding.</title>
        <authorList>
            <person name="Istvanek J."/>
            <person name="Dluhosova J."/>
            <person name="Dluhos P."/>
            <person name="Patkova L."/>
            <person name="Nedelnik J."/>
            <person name="Repkova J."/>
        </authorList>
    </citation>
    <scope>NUCLEOTIDE SEQUENCE [LARGE SCALE GENOMIC DNA]</scope>
    <source>
        <strain evidence="3">cv. Tatra</strain>
        <tissue evidence="2">Young leaves</tissue>
    </source>
</reference>
<proteinExistence type="predicted"/>
<evidence type="ECO:0000256" key="1">
    <source>
        <dbReference type="SAM" id="MobiDB-lite"/>
    </source>
</evidence>